<dbReference type="Gene3D" id="1.25.70.10">
    <property type="entry name" value="Transcription termination factor 3, mitochondrial"/>
    <property type="match status" value="1"/>
</dbReference>
<comment type="caution">
    <text evidence="4">The sequence shown here is derived from an EMBL/GenBank/DDBJ whole genome shotgun (WGS) entry which is preliminary data.</text>
</comment>
<dbReference type="OrthoDB" id="431485at2759"/>
<name>A0A9Q1QM55_9CARY</name>
<dbReference type="Pfam" id="PF02536">
    <property type="entry name" value="mTERF"/>
    <property type="match status" value="1"/>
</dbReference>
<dbReference type="EMBL" id="JAKOGI010000080">
    <property type="protein sequence ID" value="KAJ8445170.1"/>
    <property type="molecule type" value="Genomic_DNA"/>
</dbReference>
<dbReference type="InterPro" id="IPR038538">
    <property type="entry name" value="MTERF_sf"/>
</dbReference>
<dbReference type="InterPro" id="IPR003690">
    <property type="entry name" value="MTERF"/>
</dbReference>
<evidence type="ECO:0000313" key="4">
    <source>
        <dbReference type="EMBL" id="KAJ8445170.1"/>
    </source>
</evidence>
<evidence type="ECO:0000256" key="3">
    <source>
        <dbReference type="ARBA" id="ARBA00022946"/>
    </source>
</evidence>
<keyword evidence="2" id="KW-0806">Transcription termination</keyword>
<proteinExistence type="inferred from homology"/>
<reference evidence="4" key="1">
    <citation type="submission" date="2022-04" db="EMBL/GenBank/DDBJ databases">
        <title>Carnegiea gigantea Genome sequencing and assembly v2.</title>
        <authorList>
            <person name="Copetti D."/>
            <person name="Sanderson M.J."/>
            <person name="Burquez A."/>
            <person name="Wojciechowski M.F."/>
        </authorList>
    </citation>
    <scope>NUCLEOTIDE SEQUENCE</scope>
    <source>
        <strain evidence="4">SGP5-SGP5p</strain>
        <tissue evidence="4">Aerial part</tissue>
    </source>
</reference>
<organism evidence="4 5">
    <name type="scientific">Carnegiea gigantea</name>
    <dbReference type="NCBI Taxonomy" id="171969"/>
    <lineage>
        <taxon>Eukaryota</taxon>
        <taxon>Viridiplantae</taxon>
        <taxon>Streptophyta</taxon>
        <taxon>Embryophyta</taxon>
        <taxon>Tracheophyta</taxon>
        <taxon>Spermatophyta</taxon>
        <taxon>Magnoliopsida</taxon>
        <taxon>eudicotyledons</taxon>
        <taxon>Gunneridae</taxon>
        <taxon>Pentapetalae</taxon>
        <taxon>Caryophyllales</taxon>
        <taxon>Cactineae</taxon>
        <taxon>Cactaceae</taxon>
        <taxon>Cactoideae</taxon>
        <taxon>Echinocereeae</taxon>
        <taxon>Carnegiea</taxon>
    </lineage>
</organism>
<gene>
    <name evidence="4" type="ORF">Cgig2_029542</name>
</gene>
<dbReference type="Proteomes" id="UP001153076">
    <property type="component" value="Unassembled WGS sequence"/>
</dbReference>
<keyword evidence="3" id="KW-0809">Transit peptide</keyword>
<keyword evidence="2" id="KW-0805">Transcription regulation</keyword>
<evidence type="ECO:0000256" key="1">
    <source>
        <dbReference type="ARBA" id="ARBA00007692"/>
    </source>
</evidence>
<dbReference type="GO" id="GO:0006353">
    <property type="term" value="P:DNA-templated transcription termination"/>
    <property type="evidence" value="ECO:0007669"/>
    <property type="project" value="UniProtKB-KW"/>
</dbReference>
<evidence type="ECO:0000256" key="2">
    <source>
        <dbReference type="ARBA" id="ARBA00022472"/>
    </source>
</evidence>
<sequence>MNGSEWAPPVCVSESTHESRLPCKARLSPPSPLNLQPDQVAPSFSPAINGNPLCVVLPKLTSKSWDSGLSSKRWQLHSTAPALNITLSNEDAEKWAACREVLSVFNFSIEEQDKMLGKAFGQIRSPYWGEERNVEIPNYETVNEILEYLRSLGLSNDDLSKLLKKFPEVLGCSLENELKNNVQVLEKQWGITGKPLRNLLLRNPKVLGYNVDCKGDCMAQCTRCWARF</sequence>
<evidence type="ECO:0008006" key="6">
    <source>
        <dbReference type="Google" id="ProtNLM"/>
    </source>
</evidence>
<comment type="similarity">
    <text evidence="1">Belongs to the mTERF family.</text>
</comment>
<dbReference type="FunFam" id="1.25.70.10:FF:000013">
    <property type="entry name" value="uncharacterized protein LOC106769908"/>
    <property type="match status" value="1"/>
</dbReference>
<evidence type="ECO:0000313" key="5">
    <source>
        <dbReference type="Proteomes" id="UP001153076"/>
    </source>
</evidence>
<keyword evidence="5" id="KW-1185">Reference proteome</keyword>
<protein>
    <recommendedName>
        <fullName evidence="6">Mitochondrial transcription termination factor</fullName>
    </recommendedName>
</protein>
<keyword evidence="2" id="KW-0804">Transcription</keyword>
<accession>A0A9Q1QM55</accession>
<dbReference type="AlphaFoldDB" id="A0A9Q1QM55"/>
<dbReference type="GO" id="GO:0003676">
    <property type="term" value="F:nucleic acid binding"/>
    <property type="evidence" value="ECO:0007669"/>
    <property type="project" value="InterPro"/>
</dbReference>
<dbReference type="SMART" id="SM00733">
    <property type="entry name" value="Mterf"/>
    <property type="match status" value="1"/>
</dbReference>